<dbReference type="Pfam" id="PF00534">
    <property type="entry name" value="Glycos_transf_1"/>
    <property type="match status" value="1"/>
</dbReference>
<sequence>MNAYTQGSSGGDVLFVELTKRWKNVEHTVCTSALGEQFCRMKGLTDARFMISTHETEFSGVIRTYVKRILLGLKFAFSVQQLPDIIYVSSDVPCDTFPASVLKFRAKFARKPCKLVQKFYHQNDPKRIISYTAQFFSLALLRQVADVFIGCSQESVDLLKKRGFPESVLYLVRPGVNFAPSVKSESSESSESSEYAAVFLGRIHPSKGIDDLFPVWQEVLLHHPEAQLALIGKGDEDMMRFYQTEIEKRGLSKHIRMLGFVPDDEVSRLLSTTRFLIFSSHEEGYGMAVAEALAHRCDVVAYDLPVFRKEFGDSVVRVPCYNTDVFAQKVVEYLDHGPKNNSDMQIFRTWEQASQEEFVIIQNQLVA</sequence>
<organism evidence="3">
    <name type="scientific">marine metagenome</name>
    <dbReference type="NCBI Taxonomy" id="408172"/>
    <lineage>
        <taxon>unclassified sequences</taxon>
        <taxon>metagenomes</taxon>
        <taxon>ecological metagenomes</taxon>
    </lineage>
</organism>
<gene>
    <name evidence="3" type="ORF">METZ01_LOCUS144055</name>
</gene>
<dbReference type="CDD" id="cd03801">
    <property type="entry name" value="GT4_PimA-like"/>
    <property type="match status" value="1"/>
</dbReference>
<evidence type="ECO:0000256" key="1">
    <source>
        <dbReference type="ARBA" id="ARBA00022679"/>
    </source>
</evidence>
<accession>A0A381ZQF6</accession>
<evidence type="ECO:0000259" key="2">
    <source>
        <dbReference type="Pfam" id="PF00534"/>
    </source>
</evidence>
<name>A0A381ZQF6_9ZZZZ</name>
<feature type="domain" description="Glycosyl transferase family 1" evidence="2">
    <location>
        <begin position="191"/>
        <end position="339"/>
    </location>
</feature>
<dbReference type="InterPro" id="IPR001296">
    <property type="entry name" value="Glyco_trans_1"/>
</dbReference>
<reference evidence="3" key="1">
    <citation type="submission" date="2018-05" db="EMBL/GenBank/DDBJ databases">
        <authorList>
            <person name="Lanie J.A."/>
            <person name="Ng W.-L."/>
            <person name="Kazmierczak K.M."/>
            <person name="Andrzejewski T.M."/>
            <person name="Davidsen T.M."/>
            <person name="Wayne K.J."/>
            <person name="Tettelin H."/>
            <person name="Glass J.I."/>
            <person name="Rusch D."/>
            <person name="Podicherti R."/>
            <person name="Tsui H.-C.T."/>
            <person name="Winkler M.E."/>
        </authorList>
    </citation>
    <scope>NUCLEOTIDE SEQUENCE</scope>
</reference>
<keyword evidence="1" id="KW-0808">Transferase</keyword>
<dbReference type="EMBL" id="UINC01022160">
    <property type="protein sequence ID" value="SVA91201.1"/>
    <property type="molecule type" value="Genomic_DNA"/>
</dbReference>
<protein>
    <recommendedName>
        <fullName evidence="2">Glycosyl transferase family 1 domain-containing protein</fullName>
    </recommendedName>
</protein>
<dbReference type="Gene3D" id="3.40.50.2000">
    <property type="entry name" value="Glycogen Phosphorylase B"/>
    <property type="match status" value="2"/>
</dbReference>
<dbReference type="AlphaFoldDB" id="A0A381ZQF6"/>
<evidence type="ECO:0000313" key="3">
    <source>
        <dbReference type="EMBL" id="SVA91201.1"/>
    </source>
</evidence>
<dbReference type="PANTHER" id="PTHR46401">
    <property type="entry name" value="GLYCOSYLTRANSFERASE WBBK-RELATED"/>
    <property type="match status" value="1"/>
</dbReference>
<dbReference type="GO" id="GO:0016757">
    <property type="term" value="F:glycosyltransferase activity"/>
    <property type="evidence" value="ECO:0007669"/>
    <property type="project" value="InterPro"/>
</dbReference>
<dbReference type="PANTHER" id="PTHR46401:SF2">
    <property type="entry name" value="GLYCOSYLTRANSFERASE WBBK-RELATED"/>
    <property type="match status" value="1"/>
</dbReference>
<proteinExistence type="predicted"/>
<dbReference type="SUPFAM" id="SSF53756">
    <property type="entry name" value="UDP-Glycosyltransferase/glycogen phosphorylase"/>
    <property type="match status" value="1"/>
</dbReference>